<dbReference type="SUPFAM" id="SSF53335">
    <property type="entry name" value="S-adenosyl-L-methionine-dependent methyltransferases"/>
    <property type="match status" value="1"/>
</dbReference>
<dbReference type="AlphaFoldDB" id="A0A2M8EMH2"/>
<dbReference type="CDD" id="cd02440">
    <property type="entry name" value="AdoMet_MTases"/>
    <property type="match status" value="1"/>
</dbReference>
<reference evidence="3" key="1">
    <citation type="submission" date="2017-09" db="EMBL/GenBank/DDBJ databases">
        <title>Depth-based differentiation of microbial function through sediment-hosted aquifers and enrichment of novel symbionts in the deep terrestrial subsurface.</title>
        <authorList>
            <person name="Probst A.J."/>
            <person name="Ladd B."/>
            <person name="Jarett J.K."/>
            <person name="Geller-Mcgrath D.E."/>
            <person name="Sieber C.M.K."/>
            <person name="Emerson J.B."/>
            <person name="Anantharaman K."/>
            <person name="Thomas B.C."/>
            <person name="Malmstrom R."/>
            <person name="Stieglmeier M."/>
            <person name="Klingl A."/>
            <person name="Woyke T."/>
            <person name="Ryan C.M."/>
            <person name="Banfield J.F."/>
        </authorList>
    </citation>
    <scope>NUCLEOTIDE SEQUENCE [LARGE SCALE GENOMIC DNA]</scope>
</reference>
<dbReference type="Proteomes" id="UP000229756">
    <property type="component" value="Unassembled WGS sequence"/>
</dbReference>
<comment type="caution">
    <text evidence="2">The sequence shown here is derived from an EMBL/GenBank/DDBJ whole genome shotgun (WGS) entry which is preliminary data.</text>
</comment>
<evidence type="ECO:0000313" key="3">
    <source>
        <dbReference type="Proteomes" id="UP000229756"/>
    </source>
</evidence>
<accession>A0A2M8EMH2</accession>
<organism evidence="2 3">
    <name type="scientific">candidate division WWE3 bacterium CG_4_9_14_0_2_um_filter_35_11</name>
    <dbReference type="NCBI Taxonomy" id="1975077"/>
    <lineage>
        <taxon>Bacteria</taxon>
        <taxon>Katanobacteria</taxon>
    </lineage>
</organism>
<dbReference type="Gene3D" id="3.40.50.150">
    <property type="entry name" value="Vaccinia Virus protein VP39"/>
    <property type="match status" value="1"/>
</dbReference>
<sequence>MQKALWQKEYEERKDVPSSRTMFPSRALKEFWESTEIAGLNMESALDIGSGLGRNSIYMAQNGSSSVRGVEIVDSAIKRAQMSVEKLGLQDKITFTNQSVGNKLPFQDQSFDLILDMMVMHLLNPEERANYFAEIQRLLKPSGFFVFYTIAAESKVAKALFESNPGPEKNSYIIPQSGMTEKAFTDGELAKAFAQLKIIRLDHKIEFTPAFGDVYEREYISGVMKRN</sequence>
<dbReference type="InterPro" id="IPR050723">
    <property type="entry name" value="CFA/CMAS"/>
</dbReference>
<gene>
    <name evidence="2" type="ORF">CO058_00700</name>
</gene>
<name>A0A2M8EMH2_UNCKA</name>
<dbReference type="PANTHER" id="PTHR43667:SF2">
    <property type="entry name" value="FATTY ACID C-METHYL TRANSFERASE"/>
    <property type="match status" value="1"/>
</dbReference>
<feature type="domain" description="Methyltransferase" evidence="1">
    <location>
        <begin position="46"/>
        <end position="143"/>
    </location>
</feature>
<dbReference type="EMBL" id="PFSJ01000006">
    <property type="protein sequence ID" value="PJC23921.1"/>
    <property type="molecule type" value="Genomic_DNA"/>
</dbReference>
<protein>
    <recommendedName>
        <fullName evidence="1">Methyltransferase domain-containing protein</fullName>
    </recommendedName>
</protein>
<dbReference type="Pfam" id="PF13649">
    <property type="entry name" value="Methyltransf_25"/>
    <property type="match status" value="1"/>
</dbReference>
<proteinExistence type="predicted"/>
<dbReference type="InterPro" id="IPR041698">
    <property type="entry name" value="Methyltransf_25"/>
</dbReference>
<evidence type="ECO:0000313" key="2">
    <source>
        <dbReference type="EMBL" id="PJC23921.1"/>
    </source>
</evidence>
<dbReference type="InterPro" id="IPR029063">
    <property type="entry name" value="SAM-dependent_MTases_sf"/>
</dbReference>
<evidence type="ECO:0000259" key="1">
    <source>
        <dbReference type="Pfam" id="PF13649"/>
    </source>
</evidence>
<dbReference type="PANTHER" id="PTHR43667">
    <property type="entry name" value="CYCLOPROPANE-FATTY-ACYL-PHOSPHOLIPID SYNTHASE"/>
    <property type="match status" value="1"/>
</dbReference>